<accession>A0A2Z6E2Z2</accession>
<dbReference type="RefSeq" id="WP_126535941.1">
    <property type="nucleotide sequence ID" value="NZ_AP018560.1"/>
</dbReference>
<sequence length="570" mass="58743">MSERRDSHPGPSERIEPRLGDLDQLDRPLPPPRPPEAPPPPPRRRRWPWLLLGLLIAMLLLWLYQDRLRSLVPNTGLNAALDRAEAALAAGRLEGVDGARALFQSVLAQQPDDERARRGLRAVGLAELARADTAYRAGRLDEAAQHLAVARELLGGGSDVERLEGLLVKARAATRPVDAWLDQAAAAFAAGRLDGPDGAGPLYQRVLEADPGNAVARHGLDQVGATLAAQARAALAAGDTATAATDLDRLAALLPGHAELPALRAALAPASPAADGDAQHAVQNGLAALQAGRIDGDDGALAWFRRALAIDPANAPARAGLAQVAQAWIVQAEAALDAGDRAQAGALLERAATLAPDAPELAAARDRLQTATAATPAAAPAPSGPPSAPAAPAPAAPPVSPAPAAPPANLPAAASTATAAVSPPADPARDARIAELLARADQALAQGRIVLPPGDSAYDLYRSALALDGNNAAARRGLEDLPRRALDAYDTALARGDLARAGELLEDIAELPTTALDADVEQRLGNAWLSLAERQLAGGDRRGATQSLAKARQATPDPARLQALIARLGP</sequence>
<dbReference type="OrthoDB" id="5935824at2"/>
<feature type="region of interest" description="Disordered" evidence="1">
    <location>
        <begin position="1"/>
        <end position="43"/>
    </location>
</feature>
<keyword evidence="2" id="KW-0472">Membrane</keyword>
<feature type="compositionally biased region" description="Low complexity" evidence="1">
    <location>
        <begin position="410"/>
        <end position="423"/>
    </location>
</feature>
<evidence type="ECO:0000256" key="1">
    <source>
        <dbReference type="SAM" id="MobiDB-lite"/>
    </source>
</evidence>
<dbReference type="SUPFAM" id="SSF48452">
    <property type="entry name" value="TPR-like"/>
    <property type="match status" value="1"/>
</dbReference>
<evidence type="ECO:0000313" key="4">
    <source>
        <dbReference type="Proteomes" id="UP000270530"/>
    </source>
</evidence>
<dbReference type="InterPro" id="IPR011990">
    <property type="entry name" value="TPR-like_helical_dom_sf"/>
</dbReference>
<evidence type="ECO:0000313" key="3">
    <source>
        <dbReference type="EMBL" id="BBD78959.1"/>
    </source>
</evidence>
<dbReference type="AlphaFoldDB" id="A0A2Z6E2Z2"/>
<dbReference type="KEGG" id="rbd:ALSL_0287"/>
<feature type="transmembrane region" description="Helical" evidence="2">
    <location>
        <begin position="47"/>
        <end position="64"/>
    </location>
</feature>
<dbReference type="GO" id="GO:0016301">
    <property type="term" value="F:kinase activity"/>
    <property type="evidence" value="ECO:0007669"/>
    <property type="project" value="UniProtKB-KW"/>
</dbReference>
<feature type="compositionally biased region" description="Low complexity" evidence="1">
    <location>
        <begin position="370"/>
        <end position="381"/>
    </location>
</feature>
<dbReference type="Proteomes" id="UP000270530">
    <property type="component" value="Chromosome"/>
</dbReference>
<feature type="compositionally biased region" description="Pro residues" evidence="1">
    <location>
        <begin position="382"/>
        <end position="409"/>
    </location>
</feature>
<protein>
    <submittedName>
        <fullName evidence="3">Serine/threonine kinase</fullName>
    </submittedName>
</protein>
<reference evidence="4" key="2">
    <citation type="submission" date="2018-06" db="EMBL/GenBank/DDBJ databases">
        <title>Genome sequence of Rhodanobacteraceae bacterium strain Dysh456.</title>
        <authorList>
            <person name="Fukui M."/>
        </authorList>
    </citation>
    <scope>NUCLEOTIDE SEQUENCE [LARGE SCALE GENOMIC DNA]</scope>
    <source>
        <strain evidence="4">Dysh456</strain>
    </source>
</reference>
<keyword evidence="2" id="KW-1133">Transmembrane helix</keyword>
<keyword evidence="3" id="KW-0418">Kinase</keyword>
<organism evidence="3 4">
    <name type="scientific">Aerosticca soli</name>
    <dbReference type="NCBI Taxonomy" id="2010829"/>
    <lineage>
        <taxon>Bacteria</taxon>
        <taxon>Pseudomonadati</taxon>
        <taxon>Pseudomonadota</taxon>
        <taxon>Gammaproteobacteria</taxon>
        <taxon>Lysobacterales</taxon>
        <taxon>Rhodanobacteraceae</taxon>
        <taxon>Aerosticca</taxon>
    </lineage>
</organism>
<gene>
    <name evidence="3" type="ORF">ALSL_0287</name>
</gene>
<feature type="compositionally biased region" description="Pro residues" evidence="1">
    <location>
        <begin position="28"/>
        <end position="41"/>
    </location>
</feature>
<name>A0A2Z6E2Z2_9GAMM</name>
<proteinExistence type="predicted"/>
<dbReference type="EMBL" id="AP018560">
    <property type="protein sequence ID" value="BBD78959.1"/>
    <property type="molecule type" value="Genomic_DNA"/>
</dbReference>
<evidence type="ECO:0000256" key="2">
    <source>
        <dbReference type="SAM" id="Phobius"/>
    </source>
</evidence>
<feature type="compositionally biased region" description="Basic and acidic residues" evidence="1">
    <location>
        <begin position="1"/>
        <end position="26"/>
    </location>
</feature>
<keyword evidence="4" id="KW-1185">Reference proteome</keyword>
<keyword evidence="3" id="KW-0808">Transferase</keyword>
<keyword evidence="2" id="KW-0812">Transmembrane</keyword>
<feature type="region of interest" description="Disordered" evidence="1">
    <location>
        <begin position="370"/>
        <end position="426"/>
    </location>
</feature>
<reference evidence="4" key="1">
    <citation type="submission" date="2018-04" db="EMBL/GenBank/DDBJ databases">
        <authorList>
            <person name="Watanabe M."/>
            <person name="Kojima H."/>
        </authorList>
    </citation>
    <scope>NUCLEOTIDE SEQUENCE [LARGE SCALE GENOMIC DNA]</scope>
    <source>
        <strain evidence="4">Dysh456</strain>
    </source>
</reference>
<dbReference type="Gene3D" id="1.25.40.10">
    <property type="entry name" value="Tetratricopeptide repeat domain"/>
    <property type="match status" value="2"/>
</dbReference>